<evidence type="ECO:0000313" key="1">
    <source>
        <dbReference type="EMBL" id="CAG9933722.1"/>
    </source>
</evidence>
<proteinExistence type="predicted"/>
<protein>
    <submittedName>
        <fullName evidence="1">Uncharacterized protein</fullName>
    </submittedName>
</protein>
<keyword evidence="2" id="KW-1185">Reference proteome</keyword>
<reference evidence="1 2" key="1">
    <citation type="submission" date="2021-10" db="EMBL/GenBank/DDBJ databases">
        <authorList>
            <person name="Koch H."/>
        </authorList>
    </citation>
    <scope>NUCLEOTIDE SEQUENCE [LARGE SCALE GENOMIC DNA]</scope>
    <source>
        <strain evidence="1">6680</strain>
    </source>
</reference>
<evidence type="ECO:0000313" key="2">
    <source>
        <dbReference type="Proteomes" id="UP000839052"/>
    </source>
</evidence>
<sequence>MGKVNLLKQFTKIGRNQNVQGMRNKRLEAEVQSLRQRFGATKQLEAQTIN</sequence>
<accession>A0ABM8Z1H7</accession>
<name>A0ABM8Z1H7_9PROT</name>
<organism evidence="1 2">
    <name type="scientific">Candidatus Nitrotoga arctica</name>
    <dbReference type="NCBI Taxonomy" id="453162"/>
    <lineage>
        <taxon>Bacteria</taxon>
        <taxon>Pseudomonadati</taxon>
        <taxon>Pseudomonadota</taxon>
        <taxon>Betaproteobacteria</taxon>
        <taxon>Nitrosomonadales</taxon>
        <taxon>Gallionellaceae</taxon>
        <taxon>Candidatus Nitrotoga</taxon>
    </lineage>
</organism>
<gene>
    <name evidence="1" type="ORF">NTG6680_2473</name>
</gene>
<dbReference type="EMBL" id="OU912926">
    <property type="protein sequence ID" value="CAG9933722.1"/>
    <property type="molecule type" value="Genomic_DNA"/>
</dbReference>
<dbReference type="Proteomes" id="UP000839052">
    <property type="component" value="Chromosome"/>
</dbReference>